<name>A0ABP9QKG3_9PSEU</name>
<protein>
    <submittedName>
        <fullName evidence="1">Uncharacterized protein</fullName>
    </submittedName>
</protein>
<dbReference type="Proteomes" id="UP001428817">
    <property type="component" value="Unassembled WGS sequence"/>
</dbReference>
<reference evidence="2" key="1">
    <citation type="journal article" date="2019" name="Int. J. Syst. Evol. Microbiol.">
        <title>The Global Catalogue of Microorganisms (GCM) 10K type strain sequencing project: providing services to taxonomists for standard genome sequencing and annotation.</title>
        <authorList>
            <consortium name="The Broad Institute Genomics Platform"/>
            <consortium name="The Broad Institute Genome Sequencing Center for Infectious Disease"/>
            <person name="Wu L."/>
            <person name="Ma J."/>
        </authorList>
    </citation>
    <scope>NUCLEOTIDE SEQUENCE [LARGE SCALE GENOMIC DNA]</scope>
    <source>
        <strain evidence="2">JCM 18303</strain>
    </source>
</reference>
<sequence>MHGWRLAGPDVAAAAGGVILERAVGLGQPLGQFGLGDAQLGSHVGGERHRPAGALLHPEHRVHHLAVPRAVDRIEGQRAVRCGITQLDHVGVELLALRGQLRHQRDARQLGQVLQQAGQALAGVFLQLCQQPLPAGGRIAGAVEVRTDGRLVVAQRRVGLHGLVFLGLVGQPGQPGVVVAELVLHGGRGRLGFHRGRRAARDLENRAQCVA</sequence>
<dbReference type="EMBL" id="BAABJP010000029">
    <property type="protein sequence ID" value="GAA5163502.1"/>
    <property type="molecule type" value="Genomic_DNA"/>
</dbReference>
<comment type="caution">
    <text evidence="1">The sequence shown here is derived from an EMBL/GenBank/DDBJ whole genome shotgun (WGS) entry which is preliminary data.</text>
</comment>
<proteinExistence type="predicted"/>
<keyword evidence="2" id="KW-1185">Reference proteome</keyword>
<evidence type="ECO:0000313" key="1">
    <source>
        <dbReference type="EMBL" id="GAA5163502.1"/>
    </source>
</evidence>
<organism evidence="1 2">
    <name type="scientific">Pseudonocardia eucalypti</name>
    <dbReference type="NCBI Taxonomy" id="648755"/>
    <lineage>
        <taxon>Bacteria</taxon>
        <taxon>Bacillati</taxon>
        <taxon>Actinomycetota</taxon>
        <taxon>Actinomycetes</taxon>
        <taxon>Pseudonocardiales</taxon>
        <taxon>Pseudonocardiaceae</taxon>
        <taxon>Pseudonocardia</taxon>
    </lineage>
</organism>
<evidence type="ECO:0000313" key="2">
    <source>
        <dbReference type="Proteomes" id="UP001428817"/>
    </source>
</evidence>
<accession>A0ABP9QKG3</accession>
<gene>
    <name evidence="1" type="ORF">GCM10023321_50540</name>
</gene>